<sequence>MRGKREARNDEPTIKFGNATVDPRFGFAYVGNPADAAGRRKALVENDVLTIGPDHVFVKLLPDALDHDTWKPEIGVPVYALHLIFLGGSIMDNSCFTQGIHFSITPERLTKFVKDLDSSGEAWEPFTGDDIEAIPKAAASITAVLRKLPDDQRVIAAADLFYDSADAKNAETGTWYDKITPQLLTSGGGGMDMIAQFGSIIPNWYTKDTRASEEFKSALAQILGSVGRDIGKLPPIAQAAAVAQWFHRSSPPHDLVLYILDPSLEIERRAGTDDQTRYAPIFIVHWRTACPFLHRLWPHPVLDILVDTAGLMLSLDIASGAVTPQGMRALAIAMKDLEAFATGPTNEERTAQVIHAHKTAGDDKEETADTKAMLQADTGYQAFRSEIAAHRIDDHMAIAMTAMAAPHAAGILFLNGLLKSDTFYKERGGARTDATINAIFNKAVAKNAKGEVCDEWTNLISDGISKKLIGGRFTEIHFWNALKAVVAKREGKTAMEKVDKRLAKASAAEVFADPEAMRYLEKPARAVMACLGFTSTDEHSFASFWHTIMRLSAAIENMPVSCAPRKGLRKALLETVPKLLLCPQSRWECMLATPATAVKRIGNFVIAGHALNAANTLDTHVSRIMQELEDGLHGYARDAANNVSDGGDSTHKPDPKSGRGSEQKSEVAWGSHATKYGIYTTADGKRVAWGTNVITEFDTAPDLKAHCPARFAPASTQHAWCYNPGRCWAQGGDKAHERLPDFPKEACKAASIGSLATPIDWDDFTVTIKAPSGGRNAHGKREREDDGQPQAGKGAGKGKGGGKGKGKGGGRNGGKGRGRGFPRQPH</sequence>
<protein>
    <submittedName>
        <fullName evidence="2">Uncharacterized protein</fullName>
    </submittedName>
</protein>
<keyword evidence="3" id="KW-1185">Reference proteome</keyword>
<evidence type="ECO:0000313" key="3">
    <source>
        <dbReference type="Proteomes" id="UP000037460"/>
    </source>
</evidence>
<evidence type="ECO:0000313" key="2">
    <source>
        <dbReference type="EMBL" id="KOO26419.1"/>
    </source>
</evidence>
<accession>A0A0M0JIL3</accession>
<proteinExistence type="predicted"/>
<feature type="region of interest" description="Disordered" evidence="1">
    <location>
        <begin position="637"/>
        <end position="668"/>
    </location>
</feature>
<gene>
    <name evidence="2" type="ORF">Ctob_009366</name>
</gene>
<comment type="caution">
    <text evidence="2">The sequence shown here is derived from an EMBL/GenBank/DDBJ whole genome shotgun (WGS) entry which is preliminary data.</text>
</comment>
<reference evidence="3" key="1">
    <citation type="journal article" date="2015" name="PLoS Genet.">
        <title>Genome Sequence and Transcriptome Analyses of Chrysochromulina tobin: Metabolic Tools for Enhanced Algal Fitness in the Prominent Order Prymnesiales (Haptophyceae).</title>
        <authorList>
            <person name="Hovde B.T."/>
            <person name="Deodato C.R."/>
            <person name="Hunsperger H.M."/>
            <person name="Ryken S.A."/>
            <person name="Yost W."/>
            <person name="Jha R.K."/>
            <person name="Patterson J."/>
            <person name="Monnat R.J. Jr."/>
            <person name="Barlow S.B."/>
            <person name="Starkenburg S.R."/>
            <person name="Cattolico R.A."/>
        </authorList>
    </citation>
    <scope>NUCLEOTIDE SEQUENCE</scope>
    <source>
        <strain evidence="3">CCMP291</strain>
    </source>
</reference>
<feature type="compositionally biased region" description="Basic residues" evidence="1">
    <location>
        <begin position="800"/>
        <end position="826"/>
    </location>
</feature>
<name>A0A0M0JIL3_9EUKA</name>
<feature type="compositionally biased region" description="Basic and acidic residues" evidence="1">
    <location>
        <begin position="648"/>
        <end position="665"/>
    </location>
</feature>
<dbReference type="Proteomes" id="UP000037460">
    <property type="component" value="Unassembled WGS sequence"/>
</dbReference>
<feature type="region of interest" description="Disordered" evidence="1">
    <location>
        <begin position="770"/>
        <end position="826"/>
    </location>
</feature>
<evidence type="ECO:0000256" key="1">
    <source>
        <dbReference type="SAM" id="MobiDB-lite"/>
    </source>
</evidence>
<organism evidence="2 3">
    <name type="scientific">Chrysochromulina tobinii</name>
    <dbReference type="NCBI Taxonomy" id="1460289"/>
    <lineage>
        <taxon>Eukaryota</taxon>
        <taxon>Haptista</taxon>
        <taxon>Haptophyta</taxon>
        <taxon>Prymnesiophyceae</taxon>
        <taxon>Prymnesiales</taxon>
        <taxon>Chrysochromulinaceae</taxon>
        <taxon>Chrysochromulina</taxon>
    </lineage>
</organism>
<dbReference type="AlphaFoldDB" id="A0A0M0JIL3"/>
<dbReference type="EMBL" id="JWZX01002855">
    <property type="protein sequence ID" value="KOO26419.1"/>
    <property type="molecule type" value="Genomic_DNA"/>
</dbReference>